<dbReference type="PANTHER" id="PTHR33866">
    <property type="entry name" value="S-ADENOSYLMETHIONINE DECARBOXYLASE PROENZYME"/>
    <property type="match status" value="1"/>
</dbReference>
<comment type="cofactor">
    <cofactor evidence="1">
        <name>pyruvate</name>
        <dbReference type="ChEBI" id="CHEBI:15361"/>
    </cofactor>
</comment>
<dbReference type="Proteomes" id="UP000177746">
    <property type="component" value="Unassembled WGS sequence"/>
</dbReference>
<keyword evidence="7" id="KW-0456">Lyase</keyword>
<dbReference type="EMBL" id="MHVI01000017">
    <property type="protein sequence ID" value="OHA91467.1"/>
    <property type="molecule type" value="Genomic_DNA"/>
</dbReference>
<organism evidence="10 11">
    <name type="scientific">Candidatus Zambryskibacteria bacterium RIFCSPHIGHO2_01_FULL_46_30</name>
    <dbReference type="NCBI Taxonomy" id="1802739"/>
    <lineage>
        <taxon>Bacteria</taxon>
        <taxon>Candidatus Zambryskiibacteriota</taxon>
    </lineage>
</organism>
<evidence type="ECO:0000256" key="7">
    <source>
        <dbReference type="ARBA" id="ARBA00023239"/>
    </source>
</evidence>
<dbReference type="GO" id="GO:0005829">
    <property type="term" value="C:cytosol"/>
    <property type="evidence" value="ECO:0007669"/>
    <property type="project" value="TreeGrafter"/>
</dbReference>
<protein>
    <submittedName>
        <fullName evidence="10">S-adenosylmethionine decarboxylase proenzyme</fullName>
    </submittedName>
</protein>
<dbReference type="Gene3D" id="3.60.90.10">
    <property type="entry name" value="S-adenosylmethionine decarboxylase"/>
    <property type="match status" value="1"/>
</dbReference>
<keyword evidence="4" id="KW-0745">Spermidine biosynthesis</keyword>
<dbReference type="GO" id="GO:0004014">
    <property type="term" value="F:adenosylmethionine decarboxylase activity"/>
    <property type="evidence" value="ECO:0007669"/>
    <property type="project" value="InterPro"/>
</dbReference>
<dbReference type="Pfam" id="PF02675">
    <property type="entry name" value="AdoMet_dc"/>
    <property type="match status" value="1"/>
</dbReference>
<sequence>MHFGEHLTIDGYGGDKDKLNNESLVMQCLRELPGKLGMKILMAPQIVHAPDNDKKDPGGWTGFVIIAESHISIHTFPNRGFVSIDVYSCRNGMDTALVLKYFKEKFDLKDIEQNFIKRGTRYSKKNIY</sequence>
<dbReference type="SUPFAM" id="SSF56276">
    <property type="entry name" value="S-adenosylmethionine decarboxylase"/>
    <property type="match status" value="1"/>
</dbReference>
<dbReference type="NCBIfam" id="TIGR03330">
    <property type="entry name" value="SAM_DCase_Bsu"/>
    <property type="match status" value="1"/>
</dbReference>
<keyword evidence="8" id="KW-0704">Schiff base</keyword>
<keyword evidence="5" id="KW-0620">Polyamine biosynthesis</keyword>
<dbReference type="InterPro" id="IPR017716">
    <property type="entry name" value="S-AdoMet_deCOase_pro-enz"/>
</dbReference>
<proteinExistence type="predicted"/>
<dbReference type="GO" id="GO:0008295">
    <property type="term" value="P:spermidine biosynthetic process"/>
    <property type="evidence" value="ECO:0007669"/>
    <property type="project" value="UniProtKB-KW"/>
</dbReference>
<evidence type="ECO:0000256" key="5">
    <source>
        <dbReference type="ARBA" id="ARBA00023115"/>
    </source>
</evidence>
<dbReference type="InterPro" id="IPR016067">
    <property type="entry name" value="S-AdoMet_deCO2ase_core"/>
</dbReference>
<dbReference type="AlphaFoldDB" id="A0A1G2T2F3"/>
<evidence type="ECO:0000313" key="10">
    <source>
        <dbReference type="EMBL" id="OHA91467.1"/>
    </source>
</evidence>
<gene>
    <name evidence="10" type="ORF">A2665_00870</name>
</gene>
<keyword evidence="9" id="KW-0670">Pyruvate</keyword>
<evidence type="ECO:0000256" key="2">
    <source>
        <dbReference type="ARBA" id="ARBA00022793"/>
    </source>
</evidence>
<name>A0A1G2T2F3_9BACT</name>
<comment type="caution">
    <text evidence="10">The sequence shown here is derived from an EMBL/GenBank/DDBJ whole genome shotgun (WGS) entry which is preliminary data.</text>
</comment>
<evidence type="ECO:0000313" key="11">
    <source>
        <dbReference type="Proteomes" id="UP000177746"/>
    </source>
</evidence>
<dbReference type="PANTHER" id="PTHR33866:SF2">
    <property type="entry name" value="S-ADENOSYLMETHIONINE DECARBOXYLASE PROENZYME"/>
    <property type="match status" value="1"/>
</dbReference>
<accession>A0A1G2T2F3</accession>
<keyword evidence="3" id="KW-0068">Autocatalytic cleavage</keyword>
<evidence type="ECO:0000256" key="9">
    <source>
        <dbReference type="ARBA" id="ARBA00023317"/>
    </source>
</evidence>
<evidence type="ECO:0000256" key="4">
    <source>
        <dbReference type="ARBA" id="ARBA00023066"/>
    </source>
</evidence>
<evidence type="ECO:0000256" key="6">
    <source>
        <dbReference type="ARBA" id="ARBA00023145"/>
    </source>
</evidence>
<evidence type="ECO:0000256" key="3">
    <source>
        <dbReference type="ARBA" id="ARBA00022813"/>
    </source>
</evidence>
<evidence type="ECO:0000256" key="1">
    <source>
        <dbReference type="ARBA" id="ARBA00001928"/>
    </source>
</evidence>
<keyword evidence="2" id="KW-0210">Decarboxylase</keyword>
<evidence type="ECO:0000256" key="8">
    <source>
        <dbReference type="ARBA" id="ARBA00023270"/>
    </source>
</evidence>
<keyword evidence="6" id="KW-0865">Zymogen</keyword>
<reference evidence="10 11" key="1">
    <citation type="journal article" date="2016" name="Nat. Commun.">
        <title>Thousands of microbial genomes shed light on interconnected biogeochemical processes in an aquifer system.</title>
        <authorList>
            <person name="Anantharaman K."/>
            <person name="Brown C.T."/>
            <person name="Hug L.A."/>
            <person name="Sharon I."/>
            <person name="Castelle C.J."/>
            <person name="Probst A.J."/>
            <person name="Thomas B.C."/>
            <person name="Singh A."/>
            <person name="Wilkins M.J."/>
            <person name="Karaoz U."/>
            <person name="Brodie E.L."/>
            <person name="Williams K.H."/>
            <person name="Hubbard S.S."/>
            <person name="Banfield J.F."/>
        </authorList>
    </citation>
    <scope>NUCLEOTIDE SEQUENCE [LARGE SCALE GENOMIC DNA]</scope>
</reference>
<dbReference type="InterPro" id="IPR003826">
    <property type="entry name" value="AdoMetDC_fam_prok"/>
</dbReference>